<feature type="transmembrane region" description="Helical" evidence="12">
    <location>
        <begin position="7"/>
        <end position="27"/>
    </location>
</feature>
<evidence type="ECO:0000313" key="14">
    <source>
        <dbReference type="Proteomes" id="UP000226429"/>
    </source>
</evidence>
<keyword evidence="5 12" id="KW-1133">Transmembrane helix</keyword>
<dbReference type="GO" id="GO:0016491">
    <property type="term" value="F:oxidoreductase activity"/>
    <property type="evidence" value="ECO:0007669"/>
    <property type="project" value="UniProtKB-KW"/>
</dbReference>
<evidence type="ECO:0000256" key="10">
    <source>
        <dbReference type="ARBA" id="ARBA00023157"/>
    </source>
</evidence>
<evidence type="ECO:0000256" key="1">
    <source>
        <dbReference type="ARBA" id="ARBA00004141"/>
    </source>
</evidence>
<dbReference type="EMBL" id="NMOS02000012">
    <property type="protein sequence ID" value="RDH40245.1"/>
    <property type="molecule type" value="Genomic_DNA"/>
</dbReference>
<comment type="pathway">
    <text evidence="11">Porphyrin-containing compound metabolism.</text>
</comment>
<feature type="transmembrane region" description="Helical" evidence="12">
    <location>
        <begin position="135"/>
        <end position="155"/>
    </location>
</feature>
<evidence type="ECO:0000256" key="11">
    <source>
        <dbReference type="ARBA" id="ARBA00023444"/>
    </source>
</evidence>
<feature type="transmembrane region" description="Helical" evidence="12">
    <location>
        <begin position="176"/>
        <end position="196"/>
    </location>
</feature>
<feature type="transmembrane region" description="Helical" evidence="12">
    <location>
        <begin position="281"/>
        <end position="303"/>
    </location>
</feature>
<dbReference type="GO" id="GO:0046872">
    <property type="term" value="F:metal ion binding"/>
    <property type="evidence" value="ECO:0007669"/>
    <property type="project" value="UniProtKB-KW"/>
</dbReference>
<feature type="transmembrane region" description="Helical" evidence="12">
    <location>
        <begin position="309"/>
        <end position="331"/>
    </location>
</feature>
<keyword evidence="3 12" id="KW-0812">Transmembrane</keyword>
<proteinExistence type="predicted"/>
<comment type="caution">
    <text evidence="13">The sequence shown here is derived from an EMBL/GenBank/DDBJ whole genome shotgun (WGS) entry which is preliminary data.</text>
</comment>
<dbReference type="GO" id="GO:0006784">
    <property type="term" value="P:heme A biosynthetic process"/>
    <property type="evidence" value="ECO:0007669"/>
    <property type="project" value="InterPro"/>
</dbReference>
<feature type="transmembrane region" description="Helical" evidence="12">
    <location>
        <begin position="252"/>
        <end position="269"/>
    </location>
</feature>
<accession>A0A370CHH1</accession>
<dbReference type="Proteomes" id="UP000226429">
    <property type="component" value="Unassembled WGS sequence"/>
</dbReference>
<feature type="transmembrane region" description="Helical" evidence="12">
    <location>
        <begin position="77"/>
        <end position="97"/>
    </location>
</feature>
<evidence type="ECO:0000256" key="9">
    <source>
        <dbReference type="ARBA" id="ARBA00023136"/>
    </source>
</evidence>
<keyword evidence="7" id="KW-0408">Iron</keyword>
<dbReference type="AlphaFoldDB" id="A0A370CHH1"/>
<protein>
    <submittedName>
        <fullName evidence="13">Heme A synthase</fullName>
    </submittedName>
</protein>
<keyword evidence="9 12" id="KW-0472">Membrane</keyword>
<dbReference type="GO" id="GO:0016020">
    <property type="term" value="C:membrane"/>
    <property type="evidence" value="ECO:0007669"/>
    <property type="project" value="UniProtKB-SubCell"/>
</dbReference>
<reference evidence="13 14" key="1">
    <citation type="journal article" date="2017" name="Int. J. Syst. Evol. Microbiol.">
        <title>Aquarickettsiella crustaci n. gen. n. sp. (Gammaproteobacteria: Legionellales: Coxiellaceae); a bacterial pathogen of the freshwater crustacean: Gammarus fossarum (Malacostraca: Amphipoda).</title>
        <authorList>
            <person name="Bojko J."/>
            <person name="Dunn A.M."/>
            <person name="Stebbing P.D."/>
            <person name="Van Aerle R."/>
            <person name="Bacela-Spychalska K."/>
            <person name="Bean T.P."/>
            <person name="Stentiford G.D."/>
        </authorList>
    </citation>
    <scope>NUCLEOTIDE SEQUENCE [LARGE SCALE GENOMIC DNA]</scope>
    <source>
        <strain evidence="13">RA15029</strain>
    </source>
</reference>
<keyword evidence="8" id="KW-0350">Heme biosynthesis</keyword>
<evidence type="ECO:0000256" key="4">
    <source>
        <dbReference type="ARBA" id="ARBA00022723"/>
    </source>
</evidence>
<comment type="subcellular location">
    <subcellularLocation>
        <location evidence="1">Membrane</location>
        <topology evidence="1">Multi-pass membrane protein</topology>
    </subcellularLocation>
</comment>
<dbReference type="PANTHER" id="PTHR35457:SF1">
    <property type="entry name" value="HEME A SYNTHASE"/>
    <property type="match status" value="1"/>
</dbReference>
<evidence type="ECO:0000256" key="2">
    <source>
        <dbReference type="ARBA" id="ARBA00022475"/>
    </source>
</evidence>
<name>A0A370CHH1_9COXI</name>
<dbReference type="PANTHER" id="PTHR35457">
    <property type="entry name" value="HEME A SYNTHASE"/>
    <property type="match status" value="1"/>
</dbReference>
<dbReference type="Pfam" id="PF02628">
    <property type="entry name" value="COX15-CtaA"/>
    <property type="match status" value="1"/>
</dbReference>
<keyword evidence="6" id="KW-0560">Oxidoreductase</keyword>
<evidence type="ECO:0000256" key="3">
    <source>
        <dbReference type="ARBA" id="ARBA00022692"/>
    </source>
</evidence>
<keyword evidence="14" id="KW-1185">Reference proteome</keyword>
<reference evidence="13 14" key="2">
    <citation type="journal article" date="2018" name="J. Invertebr. Pathol.">
        <title>'Candidatus Aquirickettsiella gammari' (Gammaproteobacteria: Legionellales: Coxiellaceae): A bacterial pathogen of the freshwater crustacean Gammarus fossarum (Malacostraca: Amphipoda).</title>
        <authorList>
            <person name="Bojko J."/>
            <person name="Dunn A.M."/>
            <person name="Stebbing P.D."/>
            <person name="van Aerle R."/>
            <person name="Bacela-Spychalska K."/>
            <person name="Bean T.P."/>
            <person name="Urrutia A."/>
            <person name="Stentiford G.D."/>
        </authorList>
    </citation>
    <scope>NUCLEOTIDE SEQUENCE [LARGE SCALE GENOMIC DNA]</scope>
    <source>
        <strain evidence="13">RA15029</strain>
    </source>
</reference>
<evidence type="ECO:0000256" key="6">
    <source>
        <dbReference type="ARBA" id="ARBA00023002"/>
    </source>
</evidence>
<feature type="transmembrane region" description="Helical" evidence="12">
    <location>
        <begin position="106"/>
        <end position="123"/>
    </location>
</feature>
<evidence type="ECO:0000256" key="5">
    <source>
        <dbReference type="ARBA" id="ARBA00022989"/>
    </source>
</evidence>
<keyword evidence="4" id="KW-0479">Metal-binding</keyword>
<keyword evidence="10" id="KW-1015">Disulfide bond</keyword>
<gene>
    <name evidence="13" type="ORF">CFE62_004750</name>
</gene>
<dbReference type="InterPro" id="IPR003780">
    <property type="entry name" value="COX15/CtaA_fam"/>
</dbReference>
<evidence type="ECO:0000256" key="12">
    <source>
        <dbReference type="SAM" id="Phobius"/>
    </source>
</evidence>
<evidence type="ECO:0000256" key="7">
    <source>
        <dbReference type="ARBA" id="ARBA00023004"/>
    </source>
</evidence>
<evidence type="ECO:0000256" key="8">
    <source>
        <dbReference type="ARBA" id="ARBA00023133"/>
    </source>
</evidence>
<dbReference type="InterPro" id="IPR050450">
    <property type="entry name" value="COX15/CtaA_HemeA_synthase"/>
</dbReference>
<sequence>MLAENKSAFYFLVIACLFAFLVILLGAMTRLKDAGLGCPDWPGCYGQLTIPHQAIKRLNAPFTGLTINPAKAWPEMLHRYAAAILVLLSFAAAVLILHQRKLAQQPVLLATLLLMLLFWQGLLGKWTVTLRLHPLVVMSHLLGGFALLSVLWLLLLRLKPFHIPACTSQEEKLRPWAILGLLFIILQISLGGWTSANYAAFVCTDFPMCQGQWWPPMNFSAGFHLSFNAEQNYEGGVLSTAARTAIQMSHRLGALITTSYLACLIYKLFGTRQGSLLRRMGLILLLLLIIQISLGALNVLWALPLLIAMAHNAVAALLLLSLITLNIYLTLDKGKI</sequence>
<keyword evidence="2" id="KW-1003">Cell membrane</keyword>
<evidence type="ECO:0000313" key="13">
    <source>
        <dbReference type="EMBL" id="RDH40245.1"/>
    </source>
</evidence>
<organism evidence="13 14">
    <name type="scientific">Candidatus Aquirickettsiella gammari</name>
    <dbReference type="NCBI Taxonomy" id="2016198"/>
    <lineage>
        <taxon>Bacteria</taxon>
        <taxon>Pseudomonadati</taxon>
        <taxon>Pseudomonadota</taxon>
        <taxon>Gammaproteobacteria</taxon>
        <taxon>Legionellales</taxon>
        <taxon>Coxiellaceae</taxon>
        <taxon>Candidatus Aquirickettsiella</taxon>
    </lineage>
</organism>